<organism evidence="2 3">
    <name type="scientific">Fusarium austroafricanum</name>
    <dbReference type="NCBI Taxonomy" id="2364996"/>
    <lineage>
        <taxon>Eukaryota</taxon>
        <taxon>Fungi</taxon>
        <taxon>Dikarya</taxon>
        <taxon>Ascomycota</taxon>
        <taxon>Pezizomycotina</taxon>
        <taxon>Sordariomycetes</taxon>
        <taxon>Hypocreomycetidae</taxon>
        <taxon>Hypocreales</taxon>
        <taxon>Nectriaceae</taxon>
        <taxon>Fusarium</taxon>
        <taxon>Fusarium concolor species complex</taxon>
    </lineage>
</organism>
<proteinExistence type="predicted"/>
<dbReference type="AlphaFoldDB" id="A0A8H4JVJ6"/>
<dbReference type="Proteomes" id="UP000605986">
    <property type="component" value="Unassembled WGS sequence"/>
</dbReference>
<dbReference type="OrthoDB" id="5426765at2759"/>
<feature type="compositionally biased region" description="Polar residues" evidence="1">
    <location>
        <begin position="259"/>
        <end position="287"/>
    </location>
</feature>
<comment type="caution">
    <text evidence="2">The sequence shown here is derived from an EMBL/GenBank/DDBJ whole genome shotgun (WGS) entry which is preliminary data.</text>
</comment>
<evidence type="ECO:0000313" key="2">
    <source>
        <dbReference type="EMBL" id="KAF4437648.1"/>
    </source>
</evidence>
<feature type="compositionally biased region" description="Polar residues" evidence="1">
    <location>
        <begin position="206"/>
        <end position="222"/>
    </location>
</feature>
<feature type="compositionally biased region" description="Polar residues" evidence="1">
    <location>
        <begin position="230"/>
        <end position="248"/>
    </location>
</feature>
<sequence>MSKGNLAAPQTTNSTLQNLEKASKHLCELNKMSTGHPFLFPFVIIPDDPQVPTSTPFHVKLDSGCELNWISARVLKRARIEGRQMKLERAKGWLGFNGERDFVVPKATIILTWYSVNAAYTHRHEFLVHEDVPFDVVLGSEFIIEEGWKKSFNDPVLALRHSDLTDEQLDRIHQKTREDKEQSEAQIQAERAMRARDRQRRRMLNVSRTGTPRSNHALSRKSSMGAIPYASSSATSSLPFQTRQSTDTTDVEPALAQGSDVSTTTHLEAVETTNSLEQITASTSRTDSIIEPGANNTV</sequence>
<gene>
    <name evidence="2" type="ORF">F53441_12983</name>
</gene>
<reference evidence="2" key="1">
    <citation type="submission" date="2020-01" db="EMBL/GenBank/DDBJ databases">
        <title>Identification and distribution of gene clusters putatively required for synthesis of sphingolipid metabolism inhibitors in phylogenetically diverse species of the filamentous fungus Fusarium.</title>
        <authorList>
            <person name="Kim H.-S."/>
            <person name="Busman M."/>
            <person name="Brown D.W."/>
            <person name="Divon H."/>
            <person name="Uhlig S."/>
            <person name="Proctor R.H."/>
        </authorList>
    </citation>
    <scope>NUCLEOTIDE SEQUENCE</scope>
    <source>
        <strain evidence="2">NRRL 53441</strain>
    </source>
</reference>
<feature type="region of interest" description="Disordered" evidence="1">
    <location>
        <begin position="191"/>
        <end position="298"/>
    </location>
</feature>
<evidence type="ECO:0000256" key="1">
    <source>
        <dbReference type="SAM" id="MobiDB-lite"/>
    </source>
</evidence>
<protein>
    <submittedName>
        <fullName evidence="2">Uncharacterized protein</fullName>
    </submittedName>
</protein>
<dbReference type="EMBL" id="JAADJG010000752">
    <property type="protein sequence ID" value="KAF4437648.1"/>
    <property type="molecule type" value="Genomic_DNA"/>
</dbReference>
<keyword evidence="3" id="KW-1185">Reference proteome</keyword>
<name>A0A8H4JVJ6_9HYPO</name>
<evidence type="ECO:0000313" key="3">
    <source>
        <dbReference type="Proteomes" id="UP000605986"/>
    </source>
</evidence>
<accession>A0A8H4JVJ6</accession>